<evidence type="ECO:0000256" key="4">
    <source>
        <dbReference type="RuleBase" id="RU003744"/>
    </source>
</evidence>
<keyword evidence="3 5" id="KW-0732">Signal</keyword>
<evidence type="ECO:0000313" key="8">
    <source>
        <dbReference type="Proteomes" id="UP001055804"/>
    </source>
</evidence>
<dbReference type="Proteomes" id="UP001055804">
    <property type="component" value="Unassembled WGS sequence"/>
</dbReference>
<evidence type="ECO:0000256" key="5">
    <source>
        <dbReference type="SAM" id="SignalP"/>
    </source>
</evidence>
<evidence type="ECO:0000313" key="7">
    <source>
        <dbReference type="EMBL" id="MCP1337802.1"/>
    </source>
</evidence>
<accession>A0A9J6PNY3</accession>
<comment type="similarity">
    <text evidence="2 4">Belongs to the bacterial solute-binding protein 3 family.</text>
</comment>
<dbReference type="SMART" id="SM00062">
    <property type="entry name" value="PBPb"/>
    <property type="match status" value="1"/>
</dbReference>
<evidence type="ECO:0000256" key="3">
    <source>
        <dbReference type="ARBA" id="ARBA00022729"/>
    </source>
</evidence>
<protein>
    <submittedName>
        <fullName evidence="7">Transporter substrate-binding domain-containing protein</fullName>
    </submittedName>
</protein>
<dbReference type="PROSITE" id="PS01039">
    <property type="entry name" value="SBP_BACTERIAL_3"/>
    <property type="match status" value="1"/>
</dbReference>
<evidence type="ECO:0000256" key="1">
    <source>
        <dbReference type="ARBA" id="ARBA00004196"/>
    </source>
</evidence>
<dbReference type="EMBL" id="JAMZFT010000004">
    <property type="protein sequence ID" value="MCP1337802.1"/>
    <property type="molecule type" value="Genomic_DNA"/>
</dbReference>
<dbReference type="InterPro" id="IPR001638">
    <property type="entry name" value="Solute-binding_3/MltF_N"/>
</dbReference>
<comment type="caution">
    <text evidence="7">The sequence shown here is derived from an EMBL/GenBank/DDBJ whole genome shotgun (WGS) entry which is preliminary data.</text>
</comment>
<dbReference type="PANTHER" id="PTHR35936:SF17">
    <property type="entry name" value="ARGININE-BINDING EXTRACELLULAR PROTEIN ARTP"/>
    <property type="match status" value="1"/>
</dbReference>
<keyword evidence="8" id="KW-1185">Reference proteome</keyword>
<dbReference type="AlphaFoldDB" id="A0A9J6PNY3"/>
<feature type="chain" id="PRO_5039890596" evidence="5">
    <location>
        <begin position="22"/>
        <end position="270"/>
    </location>
</feature>
<dbReference type="InterPro" id="IPR018313">
    <property type="entry name" value="SBP_3_CS"/>
</dbReference>
<gene>
    <name evidence="7" type="ORF">NJQ99_15380</name>
</gene>
<feature type="signal peptide" evidence="5">
    <location>
        <begin position="1"/>
        <end position="21"/>
    </location>
</feature>
<dbReference type="Gene3D" id="3.40.190.10">
    <property type="entry name" value="Periplasmic binding protein-like II"/>
    <property type="match status" value="2"/>
</dbReference>
<sequence length="270" mass="29897">MLKTLLRTATLAVAVTLAALAPTKGEARSLDEILSSKKLVVGVNPTLPPLGLYNDKNEIDGFDVDVARRLAAMLGVELEVVQVGSPDRIPFVASGKIDIVLGAMTRNPERAKVIDFTLPVHTEVFGVLTTEAKPYTDWRELNDPAVKLVQVRGTTPIKFIAENLPKAQVLQLDNYPDAVRAIAQGRADAMVDVVDFVGEHMNKHKVDWKVVETPVDVYYCSIGVAKGNDSLRNWLNVAIFDLHRRGFIDETWVKWFGIPMIFDVKASPYF</sequence>
<evidence type="ECO:0000259" key="6">
    <source>
        <dbReference type="SMART" id="SM00062"/>
    </source>
</evidence>
<dbReference type="GO" id="GO:0030313">
    <property type="term" value="C:cell envelope"/>
    <property type="evidence" value="ECO:0007669"/>
    <property type="project" value="UniProtKB-SubCell"/>
</dbReference>
<name>A0A9J6PNY3_9PROT</name>
<reference evidence="7" key="1">
    <citation type="submission" date="2022-06" db="EMBL/GenBank/DDBJ databases">
        <title>Isolation and Genomics of Futiania mangrovii gen. nov., sp. nov., a Rare and Metabolically-versatile member in the Class Alphaproteobacteria.</title>
        <authorList>
            <person name="Liu L."/>
            <person name="Huang W.-C."/>
            <person name="Pan J."/>
            <person name="Li J."/>
            <person name="Huang Y."/>
            <person name="Du H."/>
            <person name="Liu Y."/>
            <person name="Li M."/>
        </authorList>
    </citation>
    <scope>NUCLEOTIDE SEQUENCE</scope>
    <source>
        <strain evidence="7">FT118</strain>
    </source>
</reference>
<dbReference type="Pfam" id="PF00497">
    <property type="entry name" value="SBP_bac_3"/>
    <property type="match status" value="1"/>
</dbReference>
<organism evidence="7 8">
    <name type="scientific">Futiania mangrovi</name>
    <dbReference type="NCBI Taxonomy" id="2959716"/>
    <lineage>
        <taxon>Bacteria</taxon>
        <taxon>Pseudomonadati</taxon>
        <taxon>Pseudomonadota</taxon>
        <taxon>Alphaproteobacteria</taxon>
        <taxon>Futianiales</taxon>
        <taxon>Futianiaceae</taxon>
        <taxon>Futiania</taxon>
    </lineage>
</organism>
<feature type="domain" description="Solute-binding protein family 3/N-terminal" evidence="6">
    <location>
        <begin position="38"/>
        <end position="259"/>
    </location>
</feature>
<comment type="subcellular location">
    <subcellularLocation>
        <location evidence="1">Cell envelope</location>
    </subcellularLocation>
</comment>
<proteinExistence type="inferred from homology"/>
<dbReference type="PANTHER" id="PTHR35936">
    <property type="entry name" value="MEMBRANE-BOUND LYTIC MUREIN TRANSGLYCOSYLASE F"/>
    <property type="match status" value="1"/>
</dbReference>
<dbReference type="RefSeq" id="WP_269333765.1">
    <property type="nucleotide sequence ID" value="NZ_JAMZFT010000004.1"/>
</dbReference>
<dbReference type="SUPFAM" id="SSF53850">
    <property type="entry name" value="Periplasmic binding protein-like II"/>
    <property type="match status" value="1"/>
</dbReference>
<evidence type="ECO:0000256" key="2">
    <source>
        <dbReference type="ARBA" id="ARBA00010333"/>
    </source>
</evidence>